<gene>
    <name evidence="2" type="primary">pagL_1</name>
    <name evidence="2" type="ORF">EHSB41UT_00516</name>
</gene>
<dbReference type="SUPFAM" id="SSF56925">
    <property type="entry name" value="OMPA-like"/>
    <property type="match status" value="1"/>
</dbReference>
<evidence type="ECO:0000313" key="3">
    <source>
        <dbReference type="Proteomes" id="UP000196573"/>
    </source>
</evidence>
<keyword evidence="3" id="KW-1185">Reference proteome</keyword>
<keyword evidence="1" id="KW-1133">Transmembrane helix</keyword>
<dbReference type="AlphaFoldDB" id="A0A1X7AFC7"/>
<evidence type="ECO:0000256" key="1">
    <source>
        <dbReference type="SAM" id="Phobius"/>
    </source>
</evidence>
<sequence length="207" mass="23635">MHNLQNQQNHFQKGYAWVLAVILGLFTLPAAGMDLVPDGISVTGGKYLHSKADLSNTRIAMRWDWNRDFLSSPNWRLDGYFDLGYSRWRSHLSAKDQPSPNGANKAWQVGFSPVFRLTSETNSTVKPFFDFGVGVSYQSEKDLEKKLKSPINMGGHTQFEIRTMVGLQFGAKKNYEISYGWYHYSNANLHPLNEGLDFQMLTLGFNW</sequence>
<keyword evidence="1" id="KW-0472">Membrane</keyword>
<dbReference type="EMBL" id="FWPT01000001">
    <property type="protein sequence ID" value="SMA35296.1"/>
    <property type="molecule type" value="Genomic_DNA"/>
</dbReference>
<dbReference type="RefSeq" id="WP_087106567.1">
    <property type="nucleotide sequence ID" value="NZ_CBCSCN010000004.1"/>
</dbReference>
<feature type="transmembrane region" description="Helical" evidence="1">
    <location>
        <begin position="15"/>
        <end position="36"/>
    </location>
</feature>
<protein>
    <submittedName>
        <fullName evidence="2">Lipid A deacylase PagL</fullName>
        <ecNumber evidence="2">3.1.1.77</ecNumber>
    </submittedName>
</protein>
<dbReference type="InterPro" id="IPR018550">
    <property type="entry name" value="Lipid-A_deacylase-rel"/>
</dbReference>
<name>A0A1X7AFC7_9GAMM</name>
<dbReference type="EC" id="3.1.1.77" evidence="2"/>
<dbReference type="Proteomes" id="UP000196573">
    <property type="component" value="Unassembled WGS sequence"/>
</dbReference>
<reference evidence="2 3" key="1">
    <citation type="submission" date="2017-03" db="EMBL/GenBank/DDBJ databases">
        <authorList>
            <person name="Afonso C.L."/>
            <person name="Miller P.J."/>
            <person name="Scott M.A."/>
            <person name="Spackman E."/>
            <person name="Goraichik I."/>
            <person name="Dimitrov K.M."/>
            <person name="Suarez D.L."/>
            <person name="Swayne D.E."/>
        </authorList>
    </citation>
    <scope>NUCLEOTIDE SEQUENCE [LARGE SCALE GENOMIC DNA]</scope>
    <source>
        <strain evidence="2">SB41UT1</strain>
    </source>
</reference>
<accession>A0A1X7AFC7</accession>
<proteinExistence type="predicted"/>
<dbReference type="InterPro" id="IPR011250">
    <property type="entry name" value="OMP/PagP_B-barrel"/>
</dbReference>
<dbReference type="Pfam" id="PF09411">
    <property type="entry name" value="PagL"/>
    <property type="match status" value="1"/>
</dbReference>
<organism evidence="2 3">
    <name type="scientific">Parendozoicomonas haliclonae</name>
    <dbReference type="NCBI Taxonomy" id="1960125"/>
    <lineage>
        <taxon>Bacteria</taxon>
        <taxon>Pseudomonadati</taxon>
        <taxon>Pseudomonadota</taxon>
        <taxon>Gammaproteobacteria</taxon>
        <taxon>Oceanospirillales</taxon>
        <taxon>Endozoicomonadaceae</taxon>
        <taxon>Parendozoicomonas</taxon>
    </lineage>
</organism>
<keyword evidence="2" id="KW-0378">Hydrolase</keyword>
<dbReference type="GO" id="GO:0050528">
    <property type="term" value="F:acyloxyacyl hydrolase activity"/>
    <property type="evidence" value="ECO:0007669"/>
    <property type="project" value="UniProtKB-EC"/>
</dbReference>
<evidence type="ECO:0000313" key="2">
    <source>
        <dbReference type="EMBL" id="SMA35296.1"/>
    </source>
</evidence>
<keyword evidence="1" id="KW-0812">Transmembrane</keyword>
<dbReference type="OrthoDB" id="9797122at2"/>
<dbReference type="Gene3D" id="2.40.160.20">
    <property type="match status" value="1"/>
</dbReference>